<organism evidence="2 3">
    <name type="scientific">Phragmitibacter flavus</name>
    <dbReference type="NCBI Taxonomy" id="2576071"/>
    <lineage>
        <taxon>Bacteria</taxon>
        <taxon>Pseudomonadati</taxon>
        <taxon>Verrucomicrobiota</taxon>
        <taxon>Verrucomicrobiia</taxon>
        <taxon>Verrucomicrobiales</taxon>
        <taxon>Verrucomicrobiaceae</taxon>
        <taxon>Phragmitibacter</taxon>
    </lineage>
</organism>
<gene>
    <name evidence="2" type="ORF">FEM03_06760</name>
</gene>
<dbReference type="PANTHER" id="PTHR31377:SF0">
    <property type="entry name" value="AGMATINE DEIMINASE-RELATED"/>
    <property type="match status" value="1"/>
</dbReference>
<reference evidence="2 3" key="1">
    <citation type="submission" date="2019-05" db="EMBL/GenBank/DDBJ databases">
        <title>Verrucobacter flavum gen. nov., sp. nov. a new member of the family Verrucomicrobiaceae.</title>
        <authorList>
            <person name="Szuroczki S."/>
            <person name="Abbaszade G."/>
            <person name="Szabo A."/>
            <person name="Felfoldi T."/>
            <person name="Schumann P."/>
            <person name="Boka K."/>
            <person name="Keki Z."/>
            <person name="Toumi M."/>
            <person name="Toth E."/>
        </authorList>
    </citation>
    <scope>NUCLEOTIDE SEQUENCE [LARGE SCALE GENOMIC DNA]</scope>
    <source>
        <strain evidence="2 3">MG-N-17</strain>
    </source>
</reference>
<evidence type="ECO:0000256" key="1">
    <source>
        <dbReference type="ARBA" id="ARBA00022801"/>
    </source>
</evidence>
<dbReference type="AlphaFoldDB" id="A0A5R8KHZ0"/>
<evidence type="ECO:0000313" key="3">
    <source>
        <dbReference type="Proteomes" id="UP000306196"/>
    </source>
</evidence>
<dbReference type="Pfam" id="PF04371">
    <property type="entry name" value="PAD_porph"/>
    <property type="match status" value="1"/>
</dbReference>
<dbReference type="EMBL" id="VAUV01000004">
    <property type="protein sequence ID" value="TLD71851.1"/>
    <property type="molecule type" value="Genomic_DNA"/>
</dbReference>
<dbReference type="OrthoDB" id="9808013at2"/>
<dbReference type="GO" id="GO:0009446">
    <property type="term" value="P:putrescine biosynthetic process"/>
    <property type="evidence" value="ECO:0007669"/>
    <property type="project" value="InterPro"/>
</dbReference>
<dbReference type="GO" id="GO:0004668">
    <property type="term" value="F:protein-arginine deiminase activity"/>
    <property type="evidence" value="ECO:0007669"/>
    <property type="project" value="InterPro"/>
</dbReference>
<dbReference type="InterPro" id="IPR007466">
    <property type="entry name" value="Peptidyl-Arg-deiminase_porph"/>
</dbReference>
<name>A0A5R8KHZ0_9BACT</name>
<sequence>MPAEWQPQEATWLSWPCNKASAPQTFEVLQEKFGEIAALISMHQKVRINAPEAEHHAIRLHIMDHEGDLGMVEMFDHETNDVWCRDHGPIFVKHNTTGEVAVTDWGFNAWGGKFPPFDLDNQIPQKVADALKLKRFASKMILEGGAIETNGHGVLITTEAVLLNKNRNPGWSKKQIEEELKKHLGVKTVFWLGKGIEGDDTDGHVDDITRFVRKDCVLTAVESHSGDANYKTLAENKEKLEDLRTEDGSKVEIIELPMPNALTPKKNWRLERLPASYANFLIVNGLVLVPIFRQAKKDKLAQGIIGELFPGREVIGVECSKLVMEGGALHCISQQQPKG</sequence>
<dbReference type="PANTHER" id="PTHR31377">
    <property type="entry name" value="AGMATINE DEIMINASE-RELATED"/>
    <property type="match status" value="1"/>
</dbReference>
<dbReference type="Gene3D" id="3.75.10.10">
    <property type="entry name" value="L-arginine/glycine Amidinotransferase, Chain A"/>
    <property type="match status" value="1"/>
</dbReference>
<dbReference type="GO" id="GO:0047632">
    <property type="term" value="F:agmatine deiminase activity"/>
    <property type="evidence" value="ECO:0007669"/>
    <property type="project" value="TreeGrafter"/>
</dbReference>
<keyword evidence="1" id="KW-0378">Hydrolase</keyword>
<proteinExistence type="predicted"/>
<keyword evidence="3" id="KW-1185">Reference proteome</keyword>
<dbReference type="Proteomes" id="UP000306196">
    <property type="component" value="Unassembled WGS sequence"/>
</dbReference>
<comment type="caution">
    <text evidence="2">The sequence shown here is derived from an EMBL/GenBank/DDBJ whole genome shotgun (WGS) entry which is preliminary data.</text>
</comment>
<evidence type="ECO:0000313" key="2">
    <source>
        <dbReference type="EMBL" id="TLD71851.1"/>
    </source>
</evidence>
<accession>A0A5R8KHZ0</accession>
<protein>
    <submittedName>
        <fullName evidence="2">Agmatine deiminase family protein</fullName>
    </submittedName>
</protein>
<dbReference type="SUPFAM" id="SSF55909">
    <property type="entry name" value="Pentein"/>
    <property type="match status" value="1"/>
</dbReference>